<gene>
    <name evidence="4" type="ORF">Vau01_033530</name>
</gene>
<dbReference type="Pfam" id="PF13365">
    <property type="entry name" value="Trypsin_2"/>
    <property type="match status" value="1"/>
</dbReference>
<dbReference type="PRINTS" id="PR00834">
    <property type="entry name" value="PROTEASES2C"/>
</dbReference>
<feature type="compositionally biased region" description="Gly residues" evidence="3">
    <location>
        <begin position="147"/>
        <end position="156"/>
    </location>
</feature>
<dbReference type="InterPro" id="IPR051201">
    <property type="entry name" value="Chloro_Bact_Ser_Proteases"/>
</dbReference>
<evidence type="ECO:0000256" key="1">
    <source>
        <dbReference type="ARBA" id="ARBA00022670"/>
    </source>
</evidence>
<protein>
    <recommendedName>
        <fullName evidence="6">Serine protease PepD</fullName>
    </recommendedName>
</protein>
<accession>A0A8J3Z3R7</accession>
<evidence type="ECO:0000313" key="4">
    <source>
        <dbReference type="EMBL" id="GIJ55837.1"/>
    </source>
</evidence>
<name>A0A8J3Z3R7_9ACTN</name>
<feature type="compositionally biased region" description="Pro residues" evidence="3">
    <location>
        <begin position="66"/>
        <end position="84"/>
    </location>
</feature>
<dbReference type="SUPFAM" id="SSF50494">
    <property type="entry name" value="Trypsin-like serine proteases"/>
    <property type="match status" value="1"/>
</dbReference>
<keyword evidence="1" id="KW-0645">Protease</keyword>
<dbReference type="InterPro" id="IPR001940">
    <property type="entry name" value="Peptidase_S1C"/>
</dbReference>
<evidence type="ECO:0000256" key="2">
    <source>
        <dbReference type="ARBA" id="ARBA00022801"/>
    </source>
</evidence>
<dbReference type="PANTHER" id="PTHR43343">
    <property type="entry name" value="PEPTIDASE S12"/>
    <property type="match status" value="1"/>
</dbReference>
<proteinExistence type="predicted"/>
<dbReference type="GO" id="GO:0004252">
    <property type="term" value="F:serine-type endopeptidase activity"/>
    <property type="evidence" value="ECO:0007669"/>
    <property type="project" value="InterPro"/>
</dbReference>
<organism evidence="4 5">
    <name type="scientific">Virgisporangium aurantiacum</name>
    <dbReference type="NCBI Taxonomy" id="175570"/>
    <lineage>
        <taxon>Bacteria</taxon>
        <taxon>Bacillati</taxon>
        <taxon>Actinomycetota</taxon>
        <taxon>Actinomycetes</taxon>
        <taxon>Micromonosporales</taxon>
        <taxon>Micromonosporaceae</taxon>
        <taxon>Virgisporangium</taxon>
    </lineage>
</organism>
<comment type="caution">
    <text evidence="4">The sequence shown here is derived from an EMBL/GenBank/DDBJ whole genome shotgun (WGS) entry which is preliminary data.</text>
</comment>
<reference evidence="4" key="1">
    <citation type="submission" date="2021-01" db="EMBL/GenBank/DDBJ databases">
        <title>Whole genome shotgun sequence of Virgisporangium aurantiacum NBRC 16421.</title>
        <authorList>
            <person name="Komaki H."/>
            <person name="Tamura T."/>
        </authorList>
    </citation>
    <scope>NUCLEOTIDE SEQUENCE</scope>
    <source>
        <strain evidence="4">NBRC 16421</strain>
    </source>
</reference>
<keyword evidence="2" id="KW-0378">Hydrolase</keyword>
<evidence type="ECO:0000256" key="3">
    <source>
        <dbReference type="SAM" id="MobiDB-lite"/>
    </source>
</evidence>
<feature type="compositionally biased region" description="Basic and acidic residues" evidence="3">
    <location>
        <begin position="22"/>
        <end position="34"/>
    </location>
</feature>
<dbReference type="RefSeq" id="WP_203993220.1">
    <property type="nucleotide sequence ID" value="NZ_BOPG01000022.1"/>
</dbReference>
<evidence type="ECO:0008006" key="6">
    <source>
        <dbReference type="Google" id="ProtNLM"/>
    </source>
</evidence>
<dbReference type="PANTHER" id="PTHR43343:SF3">
    <property type="entry name" value="PROTEASE DO-LIKE 8, CHLOROPLASTIC"/>
    <property type="match status" value="1"/>
</dbReference>
<feature type="compositionally biased region" description="Low complexity" evidence="3">
    <location>
        <begin position="85"/>
        <end position="146"/>
    </location>
</feature>
<feature type="region of interest" description="Disordered" evidence="3">
    <location>
        <begin position="1"/>
        <end position="170"/>
    </location>
</feature>
<dbReference type="AlphaFoldDB" id="A0A8J3Z3R7"/>
<feature type="compositionally biased region" description="Low complexity" evidence="3">
    <location>
        <begin position="157"/>
        <end position="170"/>
    </location>
</feature>
<keyword evidence="5" id="KW-1185">Reference proteome</keyword>
<feature type="compositionally biased region" description="Low complexity" evidence="3">
    <location>
        <begin position="37"/>
        <end position="65"/>
    </location>
</feature>
<dbReference type="GO" id="GO:0006508">
    <property type="term" value="P:proteolysis"/>
    <property type="evidence" value="ECO:0007669"/>
    <property type="project" value="UniProtKB-KW"/>
</dbReference>
<evidence type="ECO:0000313" key="5">
    <source>
        <dbReference type="Proteomes" id="UP000612585"/>
    </source>
</evidence>
<sequence>MTDREHPQPPDRQQPSWPLADETQRRPERDDRPVTDQPHAAPAAQAGAAPASAAQAGAAPTGPDFAAPPFPPAPPVQAPRPPQAPQAMPAQHAGQAPGQPAAPATPAYGYAQTAGHAQQGQPAGHAQPGQPAGHAQPGQHGQHGQYGQTGPGGQQGQYGHTGQYGQTSQFARPGYGAGGYPASATGYGYQAYQQSTSPLGLPTQAPAGTAPHQRGGKRAAIAAGLLALMLGSGAVGGAVATQFDNDNTTGAAANRAPAVATAQTGSLADIVAAVSPSVVQINVTARAGSGTGSGVIIDSSGTILTNAHVVSGASRIQVLLSTGKTVEATLVGADTNADIAVIQVDAGTLTAATIADEGSIRVGDTVLAFGSPLGLEGSVSAGIVSALDRQVEGRSSNLDGMIQTDAAINPGNSGGPLVNSAGQVVGIDTAIATTSEQGGNIGVGFAIPIQDAMKVANTLRSR</sequence>
<dbReference type="Proteomes" id="UP000612585">
    <property type="component" value="Unassembled WGS sequence"/>
</dbReference>
<dbReference type="InterPro" id="IPR009003">
    <property type="entry name" value="Peptidase_S1_PA"/>
</dbReference>
<dbReference type="EMBL" id="BOPG01000022">
    <property type="protein sequence ID" value="GIJ55837.1"/>
    <property type="molecule type" value="Genomic_DNA"/>
</dbReference>
<dbReference type="Gene3D" id="2.40.10.120">
    <property type="match status" value="1"/>
</dbReference>